<dbReference type="OrthoDB" id="9764149at2"/>
<dbReference type="RefSeq" id="WP_075864947.1">
    <property type="nucleotide sequence ID" value="NZ_BDJL01000017.1"/>
</dbReference>
<dbReference type="STRING" id="661089.ciss_06920"/>
<dbReference type="AlphaFoldDB" id="A0A1L8D0U6"/>
<protein>
    <submittedName>
        <fullName evidence="1">Ribonuclease R</fullName>
    </submittedName>
</protein>
<keyword evidence="2" id="KW-1185">Reference proteome</keyword>
<gene>
    <name evidence="1" type="ORF">ciss_06920</name>
</gene>
<reference evidence="2" key="1">
    <citation type="submission" date="2016-12" db="EMBL/GenBank/DDBJ databases">
        <title>Draft Genome Sequences od Carboxydothermus pertinax and islandicus, Hydrogenogenic Carboxydotrophic Bacteria.</title>
        <authorList>
            <person name="Fukuyama Y."/>
            <person name="Ohmae K."/>
            <person name="Yoneda Y."/>
            <person name="Yoshida T."/>
            <person name="Sako Y."/>
        </authorList>
    </citation>
    <scope>NUCLEOTIDE SEQUENCE [LARGE SCALE GENOMIC DNA]</scope>
    <source>
        <strain evidence="2">SET</strain>
    </source>
</reference>
<evidence type="ECO:0000313" key="1">
    <source>
        <dbReference type="EMBL" id="GAV24759.1"/>
    </source>
</evidence>
<dbReference type="EMBL" id="BDJL01000017">
    <property type="protein sequence ID" value="GAV24759.1"/>
    <property type="molecule type" value="Genomic_DNA"/>
</dbReference>
<evidence type="ECO:0000313" key="2">
    <source>
        <dbReference type="Proteomes" id="UP000187338"/>
    </source>
</evidence>
<sequence>MREKILEYLIKANAPQYPDKIIEGLGLTDVSEIKKLLAVLRDLEKEGEVYVTKAGKYGLPEQMNMVRGRFRGIRKDLPF</sequence>
<dbReference type="Proteomes" id="UP000187338">
    <property type="component" value="Unassembled WGS sequence"/>
</dbReference>
<accession>A0A1L8D0U6</accession>
<organism evidence="1 2">
    <name type="scientific">Carboxydothermus islandicus</name>
    <dbReference type="NCBI Taxonomy" id="661089"/>
    <lineage>
        <taxon>Bacteria</taxon>
        <taxon>Bacillati</taxon>
        <taxon>Bacillota</taxon>
        <taxon>Clostridia</taxon>
        <taxon>Thermoanaerobacterales</taxon>
        <taxon>Thermoanaerobacteraceae</taxon>
        <taxon>Carboxydothermus</taxon>
    </lineage>
</organism>
<comment type="caution">
    <text evidence="1">The sequence shown here is derived from an EMBL/GenBank/DDBJ whole genome shotgun (WGS) entry which is preliminary data.</text>
</comment>
<proteinExistence type="predicted"/>
<name>A0A1L8D0U6_9THEO</name>